<accession>A0A9P5XK34</accession>
<organism evidence="12 13">
    <name type="scientific">Macrolepiota fuliginosa MF-IS2</name>
    <dbReference type="NCBI Taxonomy" id="1400762"/>
    <lineage>
        <taxon>Eukaryota</taxon>
        <taxon>Fungi</taxon>
        <taxon>Dikarya</taxon>
        <taxon>Basidiomycota</taxon>
        <taxon>Agaricomycotina</taxon>
        <taxon>Agaricomycetes</taxon>
        <taxon>Agaricomycetidae</taxon>
        <taxon>Agaricales</taxon>
        <taxon>Agaricineae</taxon>
        <taxon>Agaricaceae</taxon>
        <taxon>Macrolepiota</taxon>
    </lineage>
</organism>
<name>A0A9P5XK34_9AGAR</name>
<dbReference type="Pfam" id="PF05093">
    <property type="entry name" value="CIAPIN1"/>
    <property type="match status" value="1"/>
</dbReference>
<dbReference type="EMBL" id="MU151074">
    <property type="protein sequence ID" value="KAF9452190.1"/>
    <property type="molecule type" value="Genomic_DNA"/>
</dbReference>
<feature type="domain" description="Fe-S cluster assembly protein Dre2 N-terminal" evidence="11">
    <location>
        <begin position="20"/>
        <end position="113"/>
    </location>
</feature>
<keyword evidence="6" id="KW-0479">Metal-binding</keyword>
<feature type="domain" description="Anamorsin C-terminal" evidence="10">
    <location>
        <begin position="200"/>
        <end position="302"/>
    </location>
</feature>
<dbReference type="HAMAP" id="MF_03115">
    <property type="entry name" value="Anamorsin"/>
    <property type="match status" value="1"/>
</dbReference>
<dbReference type="GO" id="GO:0005737">
    <property type="term" value="C:cytoplasm"/>
    <property type="evidence" value="ECO:0007669"/>
    <property type="project" value="UniProtKB-SubCell"/>
</dbReference>
<dbReference type="PANTHER" id="PTHR13273:SF14">
    <property type="entry name" value="ANAMORSIN"/>
    <property type="match status" value="1"/>
</dbReference>
<dbReference type="GO" id="GO:0016226">
    <property type="term" value="P:iron-sulfur cluster assembly"/>
    <property type="evidence" value="ECO:0007669"/>
    <property type="project" value="InterPro"/>
</dbReference>
<keyword evidence="4" id="KW-0004">4Fe-4S</keyword>
<evidence type="ECO:0000256" key="1">
    <source>
        <dbReference type="ARBA" id="ARBA00001966"/>
    </source>
</evidence>
<keyword evidence="13" id="KW-1185">Reference proteome</keyword>
<dbReference type="AlphaFoldDB" id="A0A9P5XK34"/>
<evidence type="ECO:0000256" key="8">
    <source>
        <dbReference type="ARBA" id="ARBA00023014"/>
    </source>
</evidence>
<proteinExistence type="inferred from homology"/>
<evidence type="ECO:0000256" key="3">
    <source>
        <dbReference type="ARBA" id="ARBA00008169"/>
    </source>
</evidence>
<evidence type="ECO:0000256" key="6">
    <source>
        <dbReference type="ARBA" id="ARBA00022723"/>
    </source>
</evidence>
<dbReference type="GO" id="GO:0051539">
    <property type="term" value="F:4 iron, 4 sulfur cluster binding"/>
    <property type="evidence" value="ECO:0007669"/>
    <property type="project" value="UniProtKB-KW"/>
</dbReference>
<evidence type="ECO:0000259" key="11">
    <source>
        <dbReference type="Pfam" id="PF16803"/>
    </source>
</evidence>
<dbReference type="Proteomes" id="UP000807342">
    <property type="component" value="Unassembled WGS sequence"/>
</dbReference>
<feature type="non-terminal residue" evidence="12">
    <location>
        <position position="1"/>
    </location>
</feature>
<comment type="similarity">
    <text evidence="3">Belongs to the anamorsin family.</text>
</comment>
<dbReference type="PANTHER" id="PTHR13273">
    <property type="entry name" value="ANAMORSIN"/>
    <property type="match status" value="1"/>
</dbReference>
<dbReference type="OrthoDB" id="311633at2759"/>
<keyword evidence="5" id="KW-0963">Cytoplasm</keyword>
<dbReference type="InterPro" id="IPR046408">
    <property type="entry name" value="CIAPIN1"/>
</dbReference>
<evidence type="ECO:0000256" key="4">
    <source>
        <dbReference type="ARBA" id="ARBA00022485"/>
    </source>
</evidence>
<evidence type="ECO:0000256" key="2">
    <source>
        <dbReference type="ARBA" id="ARBA00004496"/>
    </source>
</evidence>
<keyword evidence="8" id="KW-0411">Iron-sulfur</keyword>
<dbReference type="Pfam" id="PF16803">
    <property type="entry name" value="DRE2_N"/>
    <property type="match status" value="1"/>
</dbReference>
<dbReference type="GO" id="GO:0046872">
    <property type="term" value="F:metal ion binding"/>
    <property type="evidence" value="ECO:0007669"/>
    <property type="project" value="UniProtKB-KW"/>
</dbReference>
<dbReference type="InterPro" id="IPR007785">
    <property type="entry name" value="Anamorsin"/>
</dbReference>
<reference evidence="12" key="1">
    <citation type="submission" date="2020-11" db="EMBL/GenBank/DDBJ databases">
        <authorList>
            <consortium name="DOE Joint Genome Institute"/>
            <person name="Ahrendt S."/>
            <person name="Riley R."/>
            <person name="Andreopoulos W."/>
            <person name="Labutti K."/>
            <person name="Pangilinan J."/>
            <person name="Ruiz-Duenas F.J."/>
            <person name="Barrasa J.M."/>
            <person name="Sanchez-Garcia M."/>
            <person name="Camarero S."/>
            <person name="Miyauchi S."/>
            <person name="Serrano A."/>
            <person name="Linde D."/>
            <person name="Babiker R."/>
            <person name="Drula E."/>
            <person name="Ayuso-Fernandez I."/>
            <person name="Pacheco R."/>
            <person name="Padilla G."/>
            <person name="Ferreira P."/>
            <person name="Barriuso J."/>
            <person name="Kellner H."/>
            <person name="Castanera R."/>
            <person name="Alfaro M."/>
            <person name="Ramirez L."/>
            <person name="Pisabarro A.G."/>
            <person name="Kuo A."/>
            <person name="Tritt A."/>
            <person name="Lipzen A."/>
            <person name="He G."/>
            <person name="Yan M."/>
            <person name="Ng V."/>
            <person name="Cullen D."/>
            <person name="Martin F."/>
            <person name="Rosso M.-N."/>
            <person name="Henrissat B."/>
            <person name="Hibbett D."/>
            <person name="Martinez A.T."/>
            <person name="Grigoriev I.V."/>
        </authorList>
    </citation>
    <scope>NUCLEOTIDE SEQUENCE</scope>
    <source>
        <strain evidence="12">MF-IS2</strain>
    </source>
</reference>
<evidence type="ECO:0000256" key="5">
    <source>
        <dbReference type="ARBA" id="ARBA00022490"/>
    </source>
</evidence>
<protein>
    <submittedName>
        <fullName evidence="12">Fe-S cluster assembly protein DRE2</fullName>
    </submittedName>
</protein>
<dbReference type="InterPro" id="IPR031838">
    <property type="entry name" value="Dre2_N"/>
</dbReference>
<evidence type="ECO:0000256" key="7">
    <source>
        <dbReference type="ARBA" id="ARBA00023004"/>
    </source>
</evidence>
<keyword evidence="7" id="KW-0408">Iron</keyword>
<evidence type="ECO:0000259" key="10">
    <source>
        <dbReference type="Pfam" id="PF05093"/>
    </source>
</evidence>
<evidence type="ECO:0000313" key="13">
    <source>
        <dbReference type="Proteomes" id="UP000807342"/>
    </source>
</evidence>
<gene>
    <name evidence="12" type="ORF">P691DRAFT_616194</name>
</gene>
<comment type="cofactor">
    <cofactor evidence="1">
        <name>[4Fe-4S] cluster</name>
        <dbReference type="ChEBI" id="CHEBI:49883"/>
    </cofactor>
</comment>
<evidence type="ECO:0000313" key="12">
    <source>
        <dbReference type="EMBL" id="KAF9452190.1"/>
    </source>
</evidence>
<comment type="caution">
    <text evidence="12">The sequence shown here is derived from an EMBL/GenBank/DDBJ whole genome shotgun (WGS) entry which is preliminary data.</text>
</comment>
<evidence type="ECO:0000256" key="9">
    <source>
        <dbReference type="ARBA" id="ARBA00023128"/>
    </source>
</evidence>
<comment type="subcellular location">
    <subcellularLocation>
        <location evidence="2">Cytoplasm</location>
    </subcellularLocation>
</comment>
<feature type="non-terminal residue" evidence="12">
    <location>
        <position position="308"/>
    </location>
</feature>
<keyword evidence="9" id="KW-0496">Mitochondrion</keyword>
<sequence>VKGPALAIGTLSTAQDGKYQTLVSELEATRRVDKQMLDRLVDNATTLETSSYASVHVILTDAEYQSLVSNLSDFLAQLLSGLSPLGTLHLLNLTSTIQTLPSELTLSGFNVLSTLPDEGTIIAQKPAHIPSTTFSLKSRSTVGSSTPASSNGSAISVPLRKKTDPAKKKALWALTSATGNADKIDPESLLTEADKTRPEPTCEPVNANAPRRKKACKGCTCGLAELEEEERVNGKVVLLDGSQTGETMVVTQDEKARLVNAAKNAPKATSSCGSCFLGDAFRCASCPYLGLPAFKPGEKVEIDFGMDD</sequence>